<sequence length="133" mass="15770">MQTKEENLQMKLEARDLEIVALKDALFMRNQMIQRLDKDINKLDKENKTLIEIADSATARLNDSSDFNIKLHVKNRELRNEIERECKNFGEFIGHNFSTTNHAERWECDNTHELYDIEELYAKYVQHTQAGRV</sequence>
<name>A0A6J5S6G8_9CAUD</name>
<reference evidence="2" key="1">
    <citation type="submission" date="2020-05" db="EMBL/GenBank/DDBJ databases">
        <authorList>
            <person name="Chiriac C."/>
            <person name="Salcher M."/>
            <person name="Ghai R."/>
            <person name="Kavagutti S V."/>
        </authorList>
    </citation>
    <scope>NUCLEOTIDE SEQUENCE</scope>
</reference>
<dbReference type="EMBL" id="LR797338">
    <property type="protein sequence ID" value="CAB4204128.1"/>
    <property type="molecule type" value="Genomic_DNA"/>
</dbReference>
<proteinExistence type="predicted"/>
<feature type="coiled-coil region" evidence="1">
    <location>
        <begin position="33"/>
        <end position="60"/>
    </location>
</feature>
<evidence type="ECO:0000313" key="2">
    <source>
        <dbReference type="EMBL" id="CAB4204128.1"/>
    </source>
</evidence>
<evidence type="ECO:0000256" key="1">
    <source>
        <dbReference type="SAM" id="Coils"/>
    </source>
</evidence>
<accession>A0A6J5S6G8</accession>
<gene>
    <name evidence="2" type="ORF">UFOVP1393_26</name>
</gene>
<organism evidence="2">
    <name type="scientific">uncultured Caudovirales phage</name>
    <dbReference type="NCBI Taxonomy" id="2100421"/>
    <lineage>
        <taxon>Viruses</taxon>
        <taxon>Duplodnaviria</taxon>
        <taxon>Heunggongvirae</taxon>
        <taxon>Uroviricota</taxon>
        <taxon>Caudoviricetes</taxon>
        <taxon>Peduoviridae</taxon>
        <taxon>Maltschvirus</taxon>
        <taxon>Maltschvirus maltsch</taxon>
    </lineage>
</organism>
<keyword evidence="1" id="KW-0175">Coiled coil</keyword>
<protein>
    <submittedName>
        <fullName evidence="2">Uncharacterized protein</fullName>
    </submittedName>
</protein>